<protein>
    <submittedName>
        <fullName evidence="2">Uncharacterized protein</fullName>
    </submittedName>
</protein>
<feature type="compositionally biased region" description="Basic residues" evidence="1">
    <location>
        <begin position="91"/>
        <end position="127"/>
    </location>
</feature>
<dbReference type="GO" id="GO:0051276">
    <property type="term" value="P:chromosome organization"/>
    <property type="evidence" value="ECO:0007669"/>
    <property type="project" value="InterPro"/>
</dbReference>
<sequence>MVNRPQFQNGGYTVGGKKYKMLVGSRAQVWNGTAQKTSYGRAGLKKADLLMNKWGRIVSKRKHKTGKKSGLKRLHAKGYFTKKGQFGIFKKGSKTKKARKSKKGKRCRHKAGPKKGKYKKCKTKKRR</sequence>
<dbReference type="AlphaFoldDB" id="A0A6C0IP82"/>
<name>A0A6C0IP82_9ZZZZ</name>
<evidence type="ECO:0000256" key="1">
    <source>
        <dbReference type="SAM" id="MobiDB-lite"/>
    </source>
</evidence>
<reference evidence="2" key="1">
    <citation type="journal article" date="2020" name="Nature">
        <title>Giant virus diversity and host interactions through global metagenomics.</title>
        <authorList>
            <person name="Schulz F."/>
            <person name="Roux S."/>
            <person name="Paez-Espino D."/>
            <person name="Jungbluth S."/>
            <person name="Walsh D.A."/>
            <person name="Denef V.J."/>
            <person name="McMahon K.D."/>
            <person name="Konstantinidis K.T."/>
            <person name="Eloe-Fadrosh E.A."/>
            <person name="Kyrpides N.C."/>
            <person name="Woyke T."/>
        </authorList>
    </citation>
    <scope>NUCLEOTIDE SEQUENCE</scope>
    <source>
        <strain evidence="2">GVMAG-M-3300024261-37</strain>
    </source>
</reference>
<proteinExistence type="predicted"/>
<dbReference type="EMBL" id="MN740233">
    <property type="protein sequence ID" value="QHT95014.1"/>
    <property type="molecule type" value="Genomic_DNA"/>
</dbReference>
<feature type="region of interest" description="Disordered" evidence="1">
    <location>
        <begin position="90"/>
        <end position="127"/>
    </location>
</feature>
<dbReference type="InterPro" id="IPR043928">
    <property type="entry name" value="DNVP"/>
</dbReference>
<evidence type="ECO:0000313" key="2">
    <source>
        <dbReference type="EMBL" id="QHT95014.1"/>
    </source>
</evidence>
<dbReference type="GO" id="GO:0003677">
    <property type="term" value="F:DNA binding"/>
    <property type="evidence" value="ECO:0007669"/>
    <property type="project" value="InterPro"/>
</dbReference>
<organism evidence="2">
    <name type="scientific">viral metagenome</name>
    <dbReference type="NCBI Taxonomy" id="1070528"/>
    <lineage>
        <taxon>unclassified sequences</taxon>
        <taxon>metagenomes</taxon>
        <taxon>organismal metagenomes</taxon>
    </lineage>
</organism>
<dbReference type="Pfam" id="PF19060">
    <property type="entry name" value="DVNP"/>
    <property type="match status" value="1"/>
</dbReference>
<accession>A0A6C0IP82</accession>